<sequence>MPARQLLVAAAASAAAAAPSHSHTPLPRVSLLDLPPAYLALAAVSVPSVLYLVRAWSDHDARAWPAANGAERDRDAVARHVQRKRARRISQTAKARVEVTPSDDEMDEEVVPTPSRGNGARMAVPAVAVPVPVPVPRRAVAEERPTLRRADAGVSVEPARVSKHVRAAFSRRDSGFMALVETKC</sequence>
<keyword evidence="3" id="KW-1185">Reference proteome</keyword>
<dbReference type="EMBL" id="GG745360">
    <property type="protein sequence ID" value="KNE69376.1"/>
    <property type="molecule type" value="Genomic_DNA"/>
</dbReference>
<protein>
    <submittedName>
        <fullName evidence="2">Uncharacterized protein</fullName>
    </submittedName>
</protein>
<feature type="compositionally biased region" description="Acidic residues" evidence="1">
    <location>
        <begin position="101"/>
        <end position="110"/>
    </location>
</feature>
<proteinExistence type="predicted"/>
<reference evidence="2 3" key="1">
    <citation type="submission" date="2009-11" db="EMBL/GenBank/DDBJ databases">
        <title>Annotation of Allomyces macrogynus ATCC 38327.</title>
        <authorList>
            <consortium name="The Broad Institute Genome Sequencing Platform"/>
            <person name="Russ C."/>
            <person name="Cuomo C."/>
            <person name="Burger G."/>
            <person name="Gray M.W."/>
            <person name="Holland P.W.H."/>
            <person name="King N."/>
            <person name="Lang F.B.F."/>
            <person name="Roger A.J."/>
            <person name="Ruiz-Trillo I."/>
            <person name="Young S.K."/>
            <person name="Zeng Q."/>
            <person name="Gargeya S."/>
            <person name="Fitzgerald M."/>
            <person name="Haas B."/>
            <person name="Abouelleil A."/>
            <person name="Alvarado L."/>
            <person name="Arachchi H.M."/>
            <person name="Berlin A."/>
            <person name="Chapman S.B."/>
            <person name="Gearin G."/>
            <person name="Goldberg J."/>
            <person name="Griggs A."/>
            <person name="Gujja S."/>
            <person name="Hansen M."/>
            <person name="Heiman D."/>
            <person name="Howarth C."/>
            <person name="Larimer J."/>
            <person name="Lui A."/>
            <person name="MacDonald P.J.P."/>
            <person name="McCowen C."/>
            <person name="Montmayeur A."/>
            <person name="Murphy C."/>
            <person name="Neiman D."/>
            <person name="Pearson M."/>
            <person name="Priest M."/>
            <person name="Roberts A."/>
            <person name="Saif S."/>
            <person name="Shea T."/>
            <person name="Sisk P."/>
            <person name="Stolte C."/>
            <person name="Sykes S."/>
            <person name="Wortman J."/>
            <person name="Nusbaum C."/>
            <person name="Birren B."/>
        </authorList>
    </citation>
    <scope>NUCLEOTIDE SEQUENCE [LARGE SCALE GENOMIC DNA]</scope>
    <source>
        <strain evidence="2 3">ATCC 38327</strain>
    </source>
</reference>
<name>A0A0L0T3S8_ALLM3</name>
<evidence type="ECO:0000313" key="3">
    <source>
        <dbReference type="Proteomes" id="UP000054350"/>
    </source>
</evidence>
<evidence type="ECO:0000313" key="2">
    <source>
        <dbReference type="EMBL" id="KNE69376.1"/>
    </source>
</evidence>
<organism evidence="2 3">
    <name type="scientific">Allomyces macrogynus (strain ATCC 38327)</name>
    <name type="common">Allomyces javanicus var. macrogynus</name>
    <dbReference type="NCBI Taxonomy" id="578462"/>
    <lineage>
        <taxon>Eukaryota</taxon>
        <taxon>Fungi</taxon>
        <taxon>Fungi incertae sedis</taxon>
        <taxon>Blastocladiomycota</taxon>
        <taxon>Blastocladiomycetes</taxon>
        <taxon>Blastocladiales</taxon>
        <taxon>Blastocladiaceae</taxon>
        <taxon>Allomyces</taxon>
    </lineage>
</organism>
<gene>
    <name evidence="2" type="ORF">AMAG_13742</name>
</gene>
<evidence type="ECO:0000256" key="1">
    <source>
        <dbReference type="SAM" id="MobiDB-lite"/>
    </source>
</evidence>
<dbReference type="OrthoDB" id="10391312at2759"/>
<reference evidence="3" key="2">
    <citation type="submission" date="2009-11" db="EMBL/GenBank/DDBJ databases">
        <title>The Genome Sequence of Allomyces macrogynus strain ATCC 38327.</title>
        <authorList>
            <consortium name="The Broad Institute Genome Sequencing Platform"/>
            <person name="Russ C."/>
            <person name="Cuomo C."/>
            <person name="Shea T."/>
            <person name="Young S.K."/>
            <person name="Zeng Q."/>
            <person name="Koehrsen M."/>
            <person name="Haas B."/>
            <person name="Borodovsky M."/>
            <person name="Guigo R."/>
            <person name="Alvarado L."/>
            <person name="Berlin A."/>
            <person name="Borenstein D."/>
            <person name="Chen Z."/>
            <person name="Engels R."/>
            <person name="Freedman E."/>
            <person name="Gellesch M."/>
            <person name="Goldberg J."/>
            <person name="Griggs A."/>
            <person name="Gujja S."/>
            <person name="Heiman D."/>
            <person name="Hepburn T."/>
            <person name="Howarth C."/>
            <person name="Jen D."/>
            <person name="Larson L."/>
            <person name="Lewis B."/>
            <person name="Mehta T."/>
            <person name="Park D."/>
            <person name="Pearson M."/>
            <person name="Roberts A."/>
            <person name="Saif S."/>
            <person name="Shenoy N."/>
            <person name="Sisk P."/>
            <person name="Stolte C."/>
            <person name="Sykes S."/>
            <person name="Walk T."/>
            <person name="White J."/>
            <person name="Yandava C."/>
            <person name="Burger G."/>
            <person name="Gray M.W."/>
            <person name="Holland P.W.H."/>
            <person name="King N."/>
            <person name="Lang F.B.F."/>
            <person name="Roger A.J."/>
            <person name="Ruiz-Trillo I."/>
            <person name="Lander E."/>
            <person name="Nusbaum C."/>
        </authorList>
    </citation>
    <scope>NUCLEOTIDE SEQUENCE [LARGE SCALE GENOMIC DNA]</scope>
    <source>
        <strain evidence="3">ATCC 38327</strain>
    </source>
</reference>
<dbReference type="AlphaFoldDB" id="A0A0L0T3S8"/>
<dbReference type="VEuPathDB" id="FungiDB:AMAG_13742"/>
<accession>A0A0L0T3S8</accession>
<feature type="region of interest" description="Disordered" evidence="1">
    <location>
        <begin position="83"/>
        <end position="119"/>
    </location>
</feature>
<dbReference type="Proteomes" id="UP000054350">
    <property type="component" value="Unassembled WGS sequence"/>
</dbReference>